<organism evidence="1 2">
    <name type="scientific">Streptomyces gamaensis</name>
    <dbReference type="NCBI Taxonomy" id="1763542"/>
    <lineage>
        <taxon>Bacteria</taxon>
        <taxon>Bacillati</taxon>
        <taxon>Actinomycetota</taxon>
        <taxon>Actinomycetes</taxon>
        <taxon>Kitasatosporales</taxon>
        <taxon>Streptomycetaceae</taxon>
        <taxon>Streptomyces</taxon>
    </lineage>
</organism>
<reference evidence="2" key="1">
    <citation type="journal article" date="2019" name="Int. J. Syst. Evol. Microbiol.">
        <title>The Global Catalogue of Microorganisms (GCM) 10K type strain sequencing project: providing services to taxonomists for standard genome sequencing and annotation.</title>
        <authorList>
            <consortium name="The Broad Institute Genomics Platform"/>
            <consortium name="The Broad Institute Genome Sequencing Center for Infectious Disease"/>
            <person name="Wu L."/>
            <person name="Ma J."/>
        </authorList>
    </citation>
    <scope>NUCLEOTIDE SEQUENCE [LARGE SCALE GENOMIC DNA]</scope>
    <source>
        <strain evidence="2">CGMCC 4.7304</strain>
    </source>
</reference>
<accession>A0ABW0Z0I6</accession>
<evidence type="ECO:0000313" key="2">
    <source>
        <dbReference type="Proteomes" id="UP001596083"/>
    </source>
</evidence>
<gene>
    <name evidence="1" type="ORF">ACFP1Z_06690</name>
</gene>
<dbReference type="RefSeq" id="WP_390314958.1">
    <property type="nucleotide sequence ID" value="NZ_JBHSPB010000003.1"/>
</dbReference>
<dbReference type="EMBL" id="JBHSPB010000003">
    <property type="protein sequence ID" value="MFC5719865.1"/>
    <property type="molecule type" value="Genomic_DNA"/>
</dbReference>
<comment type="caution">
    <text evidence="1">The sequence shown here is derived from an EMBL/GenBank/DDBJ whole genome shotgun (WGS) entry which is preliminary data.</text>
</comment>
<sequence length="41" mass="4573">MSAQTRCHVCGWRRTYRSQKAAARAGRSHVCQPATPKGTRT</sequence>
<keyword evidence="2" id="KW-1185">Reference proteome</keyword>
<evidence type="ECO:0000313" key="1">
    <source>
        <dbReference type="EMBL" id="MFC5719865.1"/>
    </source>
</evidence>
<proteinExistence type="predicted"/>
<protein>
    <submittedName>
        <fullName evidence="1">Uncharacterized protein</fullName>
    </submittedName>
</protein>
<dbReference type="Proteomes" id="UP001596083">
    <property type="component" value="Unassembled WGS sequence"/>
</dbReference>
<name>A0ABW0Z0I6_9ACTN</name>